<dbReference type="SUPFAM" id="SSF52266">
    <property type="entry name" value="SGNH hydrolase"/>
    <property type="match status" value="1"/>
</dbReference>
<evidence type="ECO:0000313" key="2">
    <source>
        <dbReference type="Proteomes" id="UP000242188"/>
    </source>
</evidence>
<dbReference type="InterPro" id="IPR036514">
    <property type="entry name" value="SGNH_hydro_sf"/>
</dbReference>
<name>A0A210QZV1_MIZYE</name>
<comment type="caution">
    <text evidence="1">The sequence shown here is derived from an EMBL/GenBank/DDBJ whole genome shotgun (WGS) entry which is preliminary data.</text>
</comment>
<protein>
    <recommendedName>
        <fullName evidence="3">SGNH hydrolase-type esterase domain-containing protein</fullName>
    </recommendedName>
</protein>
<reference evidence="1 2" key="1">
    <citation type="journal article" date="2017" name="Nat. Ecol. Evol.">
        <title>Scallop genome provides insights into evolution of bilaterian karyotype and development.</title>
        <authorList>
            <person name="Wang S."/>
            <person name="Zhang J."/>
            <person name="Jiao W."/>
            <person name="Li J."/>
            <person name="Xun X."/>
            <person name="Sun Y."/>
            <person name="Guo X."/>
            <person name="Huan P."/>
            <person name="Dong B."/>
            <person name="Zhang L."/>
            <person name="Hu X."/>
            <person name="Sun X."/>
            <person name="Wang J."/>
            <person name="Zhao C."/>
            <person name="Wang Y."/>
            <person name="Wang D."/>
            <person name="Huang X."/>
            <person name="Wang R."/>
            <person name="Lv J."/>
            <person name="Li Y."/>
            <person name="Zhang Z."/>
            <person name="Liu B."/>
            <person name="Lu W."/>
            <person name="Hui Y."/>
            <person name="Liang J."/>
            <person name="Zhou Z."/>
            <person name="Hou R."/>
            <person name="Li X."/>
            <person name="Liu Y."/>
            <person name="Li H."/>
            <person name="Ning X."/>
            <person name="Lin Y."/>
            <person name="Zhao L."/>
            <person name="Xing Q."/>
            <person name="Dou J."/>
            <person name="Li Y."/>
            <person name="Mao J."/>
            <person name="Guo H."/>
            <person name="Dou H."/>
            <person name="Li T."/>
            <person name="Mu C."/>
            <person name="Jiang W."/>
            <person name="Fu Q."/>
            <person name="Fu X."/>
            <person name="Miao Y."/>
            <person name="Liu J."/>
            <person name="Yu Q."/>
            <person name="Li R."/>
            <person name="Liao H."/>
            <person name="Li X."/>
            <person name="Kong Y."/>
            <person name="Jiang Z."/>
            <person name="Chourrout D."/>
            <person name="Li R."/>
            <person name="Bao Z."/>
        </authorList>
    </citation>
    <scope>NUCLEOTIDE SEQUENCE [LARGE SCALE GENOMIC DNA]</scope>
    <source>
        <strain evidence="1 2">PY_sf001</strain>
    </source>
</reference>
<evidence type="ECO:0000313" key="1">
    <source>
        <dbReference type="EMBL" id="OWF54288.1"/>
    </source>
</evidence>
<dbReference type="CDD" id="cd00229">
    <property type="entry name" value="SGNH_hydrolase"/>
    <property type="match status" value="1"/>
</dbReference>
<evidence type="ECO:0008006" key="3">
    <source>
        <dbReference type="Google" id="ProtNLM"/>
    </source>
</evidence>
<keyword evidence="2" id="KW-1185">Reference proteome</keyword>
<dbReference type="Gene3D" id="3.40.50.1110">
    <property type="entry name" value="SGNH hydrolase"/>
    <property type="match status" value="1"/>
</dbReference>
<dbReference type="AlphaFoldDB" id="A0A210QZV1"/>
<organism evidence="1 2">
    <name type="scientific">Mizuhopecten yessoensis</name>
    <name type="common">Japanese scallop</name>
    <name type="synonym">Patinopecten yessoensis</name>
    <dbReference type="NCBI Taxonomy" id="6573"/>
    <lineage>
        <taxon>Eukaryota</taxon>
        <taxon>Metazoa</taxon>
        <taxon>Spiralia</taxon>
        <taxon>Lophotrochozoa</taxon>
        <taxon>Mollusca</taxon>
        <taxon>Bivalvia</taxon>
        <taxon>Autobranchia</taxon>
        <taxon>Pteriomorphia</taxon>
        <taxon>Pectinida</taxon>
        <taxon>Pectinoidea</taxon>
        <taxon>Pectinidae</taxon>
        <taxon>Mizuhopecten</taxon>
    </lineage>
</organism>
<dbReference type="Proteomes" id="UP000242188">
    <property type="component" value="Unassembled WGS sequence"/>
</dbReference>
<gene>
    <name evidence="1" type="ORF">KP79_PYT19752</name>
</gene>
<sequence>MSTSTHRVLILGHSFVRRLFDFVHEQNLSTFGLSQCVVYGVGVSGATVDKLQTDRTVHEKISHIQPHIIILQIGGNCLCNNDIRPDQLAYKIFHFARHLHDTYGSHVYVCEIFPRPRPRGISASLYESRRFAANKALHVLFISPELLHVWSHRRLFNSPLDLFLRDGCHLNPTGSRKFYRSVRLAIMHACRQLSTQ</sequence>
<proteinExistence type="predicted"/>
<accession>A0A210QZV1</accession>
<dbReference type="EMBL" id="NEDP02001107">
    <property type="protein sequence ID" value="OWF54288.1"/>
    <property type="molecule type" value="Genomic_DNA"/>
</dbReference>